<gene>
    <name evidence="1" type="primary">MRT4_1</name>
    <name evidence="1" type="ORF">LTR37_003144</name>
</gene>
<dbReference type="Proteomes" id="UP001281147">
    <property type="component" value="Unassembled WGS sequence"/>
</dbReference>
<name>A0ACC3NSD9_9PEZI</name>
<reference evidence="1" key="1">
    <citation type="submission" date="2023-07" db="EMBL/GenBank/DDBJ databases">
        <title>Black Yeasts Isolated from many extreme environments.</title>
        <authorList>
            <person name="Coleine C."/>
            <person name="Stajich J.E."/>
            <person name="Selbmann L."/>
        </authorList>
    </citation>
    <scope>NUCLEOTIDE SEQUENCE</scope>
    <source>
        <strain evidence="1">CCFEE 5714</strain>
    </source>
</reference>
<evidence type="ECO:0000313" key="2">
    <source>
        <dbReference type="Proteomes" id="UP001281147"/>
    </source>
</evidence>
<keyword evidence="2" id="KW-1185">Reference proteome</keyword>
<sequence>METYRTEIPRYFLIHAKISTFINPGLREFNPRYILFQRIAPFQDFDLRSGVQSAKMPKSKRARIVHTSTVQKKPSKEKSASLYAAVRAAADTYSHVFVFNVENMRNAYLKNVRQEFNNDGRLFFGKTKVMANALGLSEEDEHMPGLSKLSGHLKGNVGLLCTDRAPEEVLKFFEEFAEVDFARAGVQAARSFMVPEGVVYSTGGEQPVEDDVPLPHSLEATVRKWGMPTRLDKGKVMLDQEYVVCKESQILDSNQTALLKMFGIAMAEFKVKILAYWSAATQEVTVVDEAAAEGVDVVLDDGMDEMEEG</sequence>
<organism evidence="1 2">
    <name type="scientific">Vermiconidia calcicola</name>
    <dbReference type="NCBI Taxonomy" id="1690605"/>
    <lineage>
        <taxon>Eukaryota</taxon>
        <taxon>Fungi</taxon>
        <taxon>Dikarya</taxon>
        <taxon>Ascomycota</taxon>
        <taxon>Pezizomycotina</taxon>
        <taxon>Dothideomycetes</taxon>
        <taxon>Dothideomycetidae</taxon>
        <taxon>Mycosphaerellales</taxon>
        <taxon>Extremaceae</taxon>
        <taxon>Vermiconidia</taxon>
    </lineage>
</organism>
<proteinExistence type="predicted"/>
<comment type="caution">
    <text evidence="1">The sequence shown here is derived from an EMBL/GenBank/DDBJ whole genome shotgun (WGS) entry which is preliminary data.</text>
</comment>
<accession>A0ACC3NSD9</accession>
<evidence type="ECO:0000313" key="1">
    <source>
        <dbReference type="EMBL" id="KAK3721588.1"/>
    </source>
</evidence>
<dbReference type="EMBL" id="JAUTXU010000017">
    <property type="protein sequence ID" value="KAK3721588.1"/>
    <property type="molecule type" value="Genomic_DNA"/>
</dbReference>
<protein>
    <submittedName>
        <fullName evidence="1">mRNA turnover and ribosome assembly protein</fullName>
    </submittedName>
</protein>